<keyword evidence="5" id="KW-0808">Transferase</keyword>
<dbReference type="InterPro" id="IPR036097">
    <property type="entry name" value="HisK_dim/P_sf"/>
</dbReference>
<feature type="transmembrane region" description="Helical" evidence="11">
    <location>
        <begin position="146"/>
        <end position="167"/>
    </location>
</feature>
<dbReference type="GO" id="GO:0000155">
    <property type="term" value="F:phosphorelay sensor kinase activity"/>
    <property type="evidence" value="ECO:0007669"/>
    <property type="project" value="InterPro"/>
</dbReference>
<dbReference type="InterPro" id="IPR003594">
    <property type="entry name" value="HATPase_dom"/>
</dbReference>
<dbReference type="AlphaFoldDB" id="A0A1R3TDJ5"/>
<accession>A0A1R3TDJ5</accession>
<dbReference type="PANTHER" id="PTHR45528">
    <property type="entry name" value="SENSOR HISTIDINE KINASE CPXA"/>
    <property type="match status" value="1"/>
</dbReference>
<dbReference type="RefSeq" id="WP_175063853.1">
    <property type="nucleotide sequence ID" value="NZ_LR793265.1"/>
</dbReference>
<dbReference type="SUPFAM" id="SSF55874">
    <property type="entry name" value="ATPase domain of HSP90 chaperone/DNA topoisomerase II/histidine kinase"/>
    <property type="match status" value="1"/>
</dbReference>
<evidence type="ECO:0000256" key="7">
    <source>
        <dbReference type="ARBA" id="ARBA00022777"/>
    </source>
</evidence>
<protein>
    <recommendedName>
        <fullName evidence="3">histidine kinase</fullName>
        <ecNumber evidence="3">2.7.13.3</ecNumber>
    </recommendedName>
</protein>
<evidence type="ECO:0000256" key="11">
    <source>
        <dbReference type="SAM" id="Phobius"/>
    </source>
</evidence>
<dbReference type="InterPro" id="IPR005467">
    <property type="entry name" value="His_kinase_dom"/>
</dbReference>
<evidence type="ECO:0000256" key="5">
    <source>
        <dbReference type="ARBA" id="ARBA00022679"/>
    </source>
</evidence>
<dbReference type="GO" id="GO:0005886">
    <property type="term" value="C:plasma membrane"/>
    <property type="evidence" value="ECO:0007669"/>
    <property type="project" value="TreeGrafter"/>
</dbReference>
<reference evidence="13" key="2">
    <citation type="submission" date="2017-02" db="EMBL/GenBank/DDBJ databases">
        <title>Diversity of integrative and conjugative elements of Streptococcus salivarius and their intra- and interspecies transfer.</title>
        <authorList>
            <person name="Dahmane N."/>
            <person name="Libante V."/>
            <person name="Charron-Bourgoin F."/>
            <person name="Guedon E."/>
            <person name="Guedon G."/>
            <person name="Leblond-Bourget N."/>
            <person name="Payot S."/>
        </authorList>
    </citation>
    <scope>NUCLEOTIDE SEQUENCE</scope>
    <source>
        <strain evidence="13">L22</strain>
    </source>
</reference>
<evidence type="ECO:0000256" key="2">
    <source>
        <dbReference type="ARBA" id="ARBA00004141"/>
    </source>
</evidence>
<dbReference type="PANTHER" id="PTHR45528:SF8">
    <property type="entry name" value="HISTIDINE KINASE"/>
    <property type="match status" value="1"/>
</dbReference>
<feature type="domain" description="Histidine kinase" evidence="12">
    <location>
        <begin position="234"/>
        <end position="445"/>
    </location>
</feature>
<organism evidence="13">
    <name type="scientific">Streptococcus salivarius</name>
    <dbReference type="NCBI Taxonomy" id="1304"/>
    <lineage>
        <taxon>Bacteria</taxon>
        <taxon>Bacillati</taxon>
        <taxon>Bacillota</taxon>
        <taxon>Bacilli</taxon>
        <taxon>Lactobacillales</taxon>
        <taxon>Streptococcaceae</taxon>
        <taxon>Streptococcus</taxon>
    </lineage>
</organism>
<dbReference type="InterPro" id="IPR003661">
    <property type="entry name" value="HisK_dim/P_dom"/>
</dbReference>
<evidence type="ECO:0000256" key="10">
    <source>
        <dbReference type="ARBA" id="ARBA00023136"/>
    </source>
</evidence>
<dbReference type="InterPro" id="IPR050398">
    <property type="entry name" value="HssS/ArlS-like"/>
</dbReference>
<dbReference type="SMART" id="SM00387">
    <property type="entry name" value="HATPase_c"/>
    <property type="match status" value="1"/>
</dbReference>
<evidence type="ECO:0000256" key="9">
    <source>
        <dbReference type="ARBA" id="ARBA00023012"/>
    </source>
</evidence>
<reference evidence="13" key="1">
    <citation type="submission" date="2016-08" db="EMBL/GenBank/DDBJ databases">
        <authorList>
            <person name="Seilhamer J.J."/>
        </authorList>
    </citation>
    <scope>NUCLEOTIDE SEQUENCE</scope>
    <source>
        <strain evidence="13">L22</strain>
    </source>
</reference>
<dbReference type="EC" id="2.7.13.3" evidence="3"/>
<keyword evidence="9" id="KW-0902">Two-component regulatory system</keyword>
<evidence type="ECO:0000259" key="12">
    <source>
        <dbReference type="PROSITE" id="PS50109"/>
    </source>
</evidence>
<dbReference type="EMBL" id="LT622831">
    <property type="protein sequence ID" value="SCW20798.1"/>
    <property type="molecule type" value="Genomic_DNA"/>
</dbReference>
<dbReference type="Pfam" id="PF00512">
    <property type="entry name" value="HisKA"/>
    <property type="match status" value="1"/>
</dbReference>
<dbReference type="Gene3D" id="3.30.565.10">
    <property type="entry name" value="Histidine kinase-like ATPase, C-terminal domain"/>
    <property type="match status" value="1"/>
</dbReference>
<keyword evidence="4" id="KW-0597">Phosphoprotein</keyword>
<dbReference type="PRINTS" id="PR01780">
    <property type="entry name" value="LANTIREGPROT"/>
</dbReference>
<comment type="catalytic activity">
    <reaction evidence="1">
        <text>ATP + protein L-histidine = ADP + protein N-phospho-L-histidine.</text>
        <dbReference type="EC" id="2.7.13.3"/>
    </reaction>
</comment>
<keyword evidence="8 11" id="KW-1133">Transmembrane helix</keyword>
<keyword evidence="7 13" id="KW-0418">Kinase</keyword>
<sequence>MFKRYSIRQRIWQFIVEIITGSLLVITLTMGMGVLLKQTGQLTLPSSSSFSVDLGDVSISAINQKMRHIPYDYVIFDKKSGNILGGTYQKSDLLAYKLANNNSGDVEKKGVTYTYASNEAVSIVVRHSTLPEFTNARLRHISYNKFSYVTVIVGIFLIIVVSVYRLAREYQANFKEIQKLALNMGKSTLDFNNHLKILEFNDILNNLTEKNNELVYLINKERHEKEDLSFQVGALSHDVRTPLTVLKGNIELLETTIISKEQSEFLEAMKRSLLRFDNYFSQMMDYTKLLNEDDHKEYISLELFLSDTCLLLKEFANTYGVSYHEDIQAHNLDIYINSHALSRAITNIFVNACQYARKGSKQVYLNVYLKQDRLCFAIWNNGEPFSEGAKENASKLFYTEDSGRTGKHYGIGLAFAKEVAFRHDGILELRNPPGGGAEVILQIKV</sequence>
<keyword evidence="10 11" id="KW-0472">Membrane</keyword>
<dbReference type="SUPFAM" id="SSF47384">
    <property type="entry name" value="Homodimeric domain of signal transducing histidine kinase"/>
    <property type="match status" value="1"/>
</dbReference>
<name>A0A1R3TDJ5_STRSL</name>
<dbReference type="CDD" id="cd00082">
    <property type="entry name" value="HisKA"/>
    <property type="match status" value="1"/>
</dbReference>
<evidence type="ECO:0000313" key="13">
    <source>
        <dbReference type="EMBL" id="SCW20798.1"/>
    </source>
</evidence>
<dbReference type="Pfam" id="PF02518">
    <property type="entry name" value="HATPase_c"/>
    <property type="match status" value="1"/>
</dbReference>
<dbReference type="PROSITE" id="PS50109">
    <property type="entry name" value="HIS_KIN"/>
    <property type="match status" value="1"/>
</dbReference>
<gene>
    <name evidence="13" type="primary">slvK</name>
</gene>
<dbReference type="Gene3D" id="1.10.287.130">
    <property type="match status" value="1"/>
</dbReference>
<dbReference type="SMART" id="SM00388">
    <property type="entry name" value="HisKA"/>
    <property type="match status" value="1"/>
</dbReference>
<evidence type="ECO:0000256" key="3">
    <source>
        <dbReference type="ARBA" id="ARBA00012438"/>
    </source>
</evidence>
<proteinExistence type="predicted"/>
<feature type="transmembrane region" description="Helical" evidence="11">
    <location>
        <begin position="12"/>
        <end position="36"/>
    </location>
</feature>
<evidence type="ECO:0000256" key="1">
    <source>
        <dbReference type="ARBA" id="ARBA00000085"/>
    </source>
</evidence>
<evidence type="ECO:0000256" key="8">
    <source>
        <dbReference type="ARBA" id="ARBA00022989"/>
    </source>
</evidence>
<evidence type="ECO:0000256" key="4">
    <source>
        <dbReference type="ARBA" id="ARBA00022553"/>
    </source>
</evidence>
<evidence type="ECO:0000256" key="6">
    <source>
        <dbReference type="ARBA" id="ARBA00022692"/>
    </source>
</evidence>
<dbReference type="InterPro" id="IPR008358">
    <property type="entry name" value="Sig_transdc_His_kin/Pase_MprB"/>
</dbReference>
<comment type="subcellular location">
    <subcellularLocation>
        <location evidence="2">Membrane</location>
        <topology evidence="2">Multi-pass membrane protein</topology>
    </subcellularLocation>
</comment>
<dbReference type="InterPro" id="IPR036890">
    <property type="entry name" value="HATPase_C_sf"/>
</dbReference>
<keyword evidence="6 11" id="KW-0812">Transmembrane</keyword>